<dbReference type="STRING" id="1763537.ULVI_06205"/>
<dbReference type="SUPFAM" id="SSF51735">
    <property type="entry name" value="NAD(P)-binding Rossmann-fold domains"/>
    <property type="match status" value="1"/>
</dbReference>
<dbReference type="EMBL" id="LRXL01000026">
    <property type="protein sequence ID" value="OAB80326.1"/>
    <property type="molecule type" value="Genomic_DNA"/>
</dbReference>
<evidence type="ECO:0000259" key="1">
    <source>
        <dbReference type="Pfam" id="PF13460"/>
    </source>
</evidence>
<dbReference type="Proteomes" id="UP000077013">
    <property type="component" value="Unassembled WGS sequence"/>
</dbReference>
<keyword evidence="3" id="KW-1185">Reference proteome</keyword>
<name>A0A167J4E6_9FLAO</name>
<dbReference type="AlphaFoldDB" id="A0A167J4E6"/>
<dbReference type="PANTHER" id="PTHR14097">
    <property type="entry name" value="OXIDOREDUCTASE HTATIP2"/>
    <property type="match status" value="1"/>
</dbReference>
<dbReference type="OrthoDB" id="9798632at2"/>
<dbReference type="Gene3D" id="3.40.50.720">
    <property type="entry name" value="NAD(P)-binding Rossmann-like Domain"/>
    <property type="match status" value="1"/>
</dbReference>
<reference evidence="2 3" key="1">
    <citation type="submission" date="2016-02" db="EMBL/GenBank/DDBJ databases">
        <title>Ulvibacter sp. LPB0005, isolated from Thais luteostoma.</title>
        <authorList>
            <person name="Shin S.-K."/>
            <person name="Yi H."/>
        </authorList>
    </citation>
    <scope>NUCLEOTIDE SEQUENCE [LARGE SCALE GENOMIC DNA]</scope>
    <source>
        <strain evidence="2 3">LPB0005</strain>
    </source>
</reference>
<dbReference type="Pfam" id="PF13460">
    <property type="entry name" value="NAD_binding_10"/>
    <property type="match status" value="1"/>
</dbReference>
<proteinExistence type="predicted"/>
<organism evidence="2 3">
    <name type="scientific">Cochleicola gelatinilyticus</name>
    <dbReference type="NCBI Taxonomy" id="1763537"/>
    <lineage>
        <taxon>Bacteria</taxon>
        <taxon>Pseudomonadati</taxon>
        <taxon>Bacteroidota</taxon>
        <taxon>Flavobacteriia</taxon>
        <taxon>Flavobacteriales</taxon>
        <taxon>Flavobacteriaceae</taxon>
        <taxon>Cochleicola</taxon>
    </lineage>
</organism>
<gene>
    <name evidence="2" type="ORF">ULVI_06205</name>
</gene>
<dbReference type="InterPro" id="IPR036291">
    <property type="entry name" value="NAD(P)-bd_dom_sf"/>
</dbReference>
<comment type="caution">
    <text evidence="2">The sequence shown here is derived from an EMBL/GenBank/DDBJ whole genome shotgun (WGS) entry which is preliminary data.</text>
</comment>
<evidence type="ECO:0000313" key="3">
    <source>
        <dbReference type="Proteomes" id="UP000077013"/>
    </source>
</evidence>
<evidence type="ECO:0000313" key="2">
    <source>
        <dbReference type="EMBL" id="OAB80326.1"/>
    </source>
</evidence>
<accession>A0A167J4E6</accession>
<sequence>MKKTAILLGATGLTGSTLLNKLLHDRTIEKVKVFSRRTTGVSHPKLEEHIISLFELKKHNEEFYGNVVFCCIGTTKANTPDKNKYRKIDHGIPVSAAKLCKENKIETFIVMSSMGADVESSVFYNKVKGEMERDVLSQEIPNTYILQPSLIAGKRDEKRLGERIMKGVMKVINPLLPKKYQSIHPDTIASAMKALMKKGFDETVITSDKIKEIANVK</sequence>
<dbReference type="InterPro" id="IPR016040">
    <property type="entry name" value="NAD(P)-bd_dom"/>
</dbReference>
<protein>
    <submittedName>
        <fullName evidence="2">Nucleoside-diphosphate sugar epimerase</fullName>
    </submittedName>
</protein>
<dbReference type="RefSeq" id="WP_068590796.1">
    <property type="nucleotide sequence ID" value="NZ_LRXL01000026.1"/>
</dbReference>
<dbReference type="PANTHER" id="PTHR14097:SF7">
    <property type="entry name" value="OXIDOREDUCTASE HTATIP2"/>
    <property type="match status" value="1"/>
</dbReference>
<feature type="domain" description="NAD(P)-binding" evidence="1">
    <location>
        <begin position="9"/>
        <end position="131"/>
    </location>
</feature>